<feature type="region of interest" description="Disordered" evidence="3">
    <location>
        <begin position="627"/>
        <end position="646"/>
    </location>
</feature>
<dbReference type="Pfam" id="PF00651">
    <property type="entry name" value="BTB"/>
    <property type="match status" value="1"/>
</dbReference>
<dbReference type="InterPro" id="IPR011333">
    <property type="entry name" value="SKP1/BTB/POZ_sf"/>
</dbReference>
<feature type="compositionally biased region" description="Polar residues" evidence="3">
    <location>
        <begin position="1131"/>
        <end position="1145"/>
    </location>
</feature>
<dbReference type="PANTHER" id="PTHR45632">
    <property type="entry name" value="LD33804P"/>
    <property type="match status" value="1"/>
</dbReference>
<dbReference type="SMART" id="SM00225">
    <property type="entry name" value="BTB"/>
    <property type="match status" value="1"/>
</dbReference>
<sequence>MLESESKTTDSSPKLSACNHIRYVKQSNTLFKRHNPFGGRRMVLETCSPDRGRRQNKNHKDIMETNSFYKSVGGNKNNQRLDGEEKASSPAQRNFLLEDSKGANAANFLHDDNIRTLESSGSKTKYSDMDIESTAMHDHIRLSSCQLHTNVELVAQEKEIEIISEKNLTKDTPYVIDKQSVENDDRKMTPKYVGSNLKSKNTQDRTYEKLQTLLQSRDPKPRSEKYTIVFTKERTSQENLPVDSSIAASQDEMASGDCRPDQEPHRHWSNSCRKNTIKSKQRKFVIRREKHVAESGREEDATYTIHVYPQSLSESSGEVVSNSQPKKKETRGDIFRKNALCSEGKHNYFRSGNTRKPTAANKEVVSQRESAADGHEQVRVKRVSSLSPPRQKRNDFVSTQRRAKSQNAGKTSTEKGSRRRPIRLIDHLERKERSQTGGNHTSFDPYTDGNHARSENVDLPFGKAEHISTKEPSKSVYIPEHSVLRHGDFELTGIVTKNDKSHSKAQLEPCKAGPTLYTSNRTKCVRPINLDTITDVSKCKGSNIVEQKQLTTRKSVESETEIRDREQDHPYTISVSKKDVACQYSPPTAIDFCCLCHCHKIEGALQKSSTSISNKVTTKGQKYHKIRNFYPPKSSPTMNGKTRQERSRACKIKISLERKDELDEIECENGVYIEEEDKYKEKKDEEIEVEGGEILNMPVENKSLEENEATEHSENGSRVYRKLSQKYEEEDNYTDANNCDERGNFMLTSDSSSTPTENVSKNNSAARKKKAAQRNKNVSNSFRDIVERAKRKSSVKVRALDKNCSFQRERDTPVLGQTGHTEDAGHYFIGDYLCSLWKKQVLCDVRVNVNNTHFLAHKLVLAAFSDIFTPTTPYPEPTLQFTVPNAYPESVYRVFKYIYTANMDVRDDQLEETLNVGTFLGINEIKDVILEILSRPTLDNVELYIEVQNRCGIPASVMDYPHLYQNYLIQMIYMEKFLQLTPEELEVILRDPNVLVETEVDTLHALAVWAQYNPLERVPEVARLLDFIIFEVISPENIAKIVQMYDPIFAEMGSRNKISEVFRFHALLLSNQVAVGRPTCPGTCPGNKESFVQDVPGITQDPLLDRVSYIPSQGTLAKHQERPTLTRPSLRKSTAPTETGRNSIRSAIMRPGSRASIGRNSVIGAAKSFMTNFGEPMKSFATTFGEPSKSLAPLDTLNRRSIRSRGPSCNSARGCNANTSNRKSRGRRKQTMANRSNNSAVKSVQEMQPAIIQDNHKKGEEVYTNLADIEYRSCEFNNADNKNQDSKSIDLTSNQTSARKSCRLTRQDHWDRACCSLGSGVEFQESPIPRDRSSGPPTLIRKFHPEIKVNQDQSVLSKKSGCHPSLWLSGSQQSGTSSRLCSFWEGEVKLADRLEKSQMSYLKNPTTGYPLCSCCFSNTPEQYVATRVCLRKSLAEKCDASEYKGGVKEHDGWEANKNSNASSLFQLV</sequence>
<evidence type="ECO:0000313" key="6">
    <source>
        <dbReference type="Proteomes" id="UP000762676"/>
    </source>
</evidence>
<feature type="region of interest" description="Disordered" evidence="3">
    <location>
        <begin position="49"/>
        <end position="91"/>
    </location>
</feature>
<dbReference type="Proteomes" id="UP000762676">
    <property type="component" value="Unassembled WGS sequence"/>
</dbReference>
<dbReference type="CDD" id="cd18186">
    <property type="entry name" value="BTB_POZ_ZBTB_KLHL-like"/>
    <property type="match status" value="1"/>
</dbReference>
<feature type="compositionally biased region" description="Polar residues" evidence="3">
    <location>
        <begin position="64"/>
        <end position="78"/>
    </location>
</feature>
<keyword evidence="6" id="KW-1185">Reference proteome</keyword>
<proteinExistence type="predicted"/>
<feature type="compositionally biased region" description="Polar residues" evidence="3">
    <location>
        <begin position="1207"/>
        <end position="1221"/>
    </location>
</feature>
<feature type="compositionally biased region" description="Basic and acidic residues" evidence="3">
    <location>
        <begin position="49"/>
        <end position="63"/>
    </location>
</feature>
<name>A0AAV4JBM2_9GAST</name>
<feature type="region of interest" description="Disordered" evidence="3">
    <location>
        <begin position="345"/>
        <end position="455"/>
    </location>
</feature>
<dbReference type="PANTHER" id="PTHR45632:SF3">
    <property type="entry name" value="KELCH-LIKE PROTEIN 32"/>
    <property type="match status" value="1"/>
</dbReference>
<evidence type="ECO:0000259" key="4">
    <source>
        <dbReference type="PROSITE" id="PS50097"/>
    </source>
</evidence>
<feature type="compositionally biased region" description="Basic and acidic residues" evidence="3">
    <location>
        <begin position="370"/>
        <end position="379"/>
    </location>
</feature>
<comment type="caution">
    <text evidence="5">The sequence shown here is derived from an EMBL/GenBank/DDBJ whole genome shotgun (WGS) entry which is preliminary data.</text>
</comment>
<feature type="compositionally biased region" description="Polar residues" evidence="3">
    <location>
        <begin position="435"/>
        <end position="444"/>
    </location>
</feature>
<gene>
    <name evidence="5" type="ORF">ElyMa_006893400</name>
</gene>
<feature type="compositionally biased region" description="Polar residues" evidence="3">
    <location>
        <begin position="746"/>
        <end position="757"/>
    </location>
</feature>
<reference evidence="5 6" key="1">
    <citation type="journal article" date="2021" name="Elife">
        <title>Chloroplast acquisition without the gene transfer in kleptoplastic sea slugs, Plakobranchus ocellatus.</title>
        <authorList>
            <person name="Maeda T."/>
            <person name="Takahashi S."/>
            <person name="Yoshida T."/>
            <person name="Shimamura S."/>
            <person name="Takaki Y."/>
            <person name="Nagai Y."/>
            <person name="Toyoda A."/>
            <person name="Suzuki Y."/>
            <person name="Arimoto A."/>
            <person name="Ishii H."/>
            <person name="Satoh N."/>
            <person name="Nishiyama T."/>
            <person name="Hasebe M."/>
            <person name="Maruyama T."/>
            <person name="Minagawa J."/>
            <person name="Obokata J."/>
            <person name="Shigenobu S."/>
        </authorList>
    </citation>
    <scope>NUCLEOTIDE SEQUENCE [LARGE SCALE GENOMIC DNA]</scope>
</reference>
<dbReference type="Gene3D" id="1.25.40.420">
    <property type="match status" value="1"/>
</dbReference>
<dbReference type="InterPro" id="IPR011705">
    <property type="entry name" value="BACK"/>
</dbReference>
<dbReference type="SUPFAM" id="SSF54695">
    <property type="entry name" value="POZ domain"/>
    <property type="match status" value="1"/>
</dbReference>
<protein>
    <submittedName>
        <fullName evidence="5">Kelch 12-like protein</fullName>
    </submittedName>
</protein>
<evidence type="ECO:0000256" key="3">
    <source>
        <dbReference type="SAM" id="MobiDB-lite"/>
    </source>
</evidence>
<feature type="region of interest" description="Disordered" evidence="3">
    <location>
        <begin position="309"/>
        <end position="333"/>
    </location>
</feature>
<organism evidence="5 6">
    <name type="scientific">Elysia marginata</name>
    <dbReference type="NCBI Taxonomy" id="1093978"/>
    <lineage>
        <taxon>Eukaryota</taxon>
        <taxon>Metazoa</taxon>
        <taxon>Spiralia</taxon>
        <taxon>Lophotrochozoa</taxon>
        <taxon>Mollusca</taxon>
        <taxon>Gastropoda</taxon>
        <taxon>Heterobranchia</taxon>
        <taxon>Euthyneura</taxon>
        <taxon>Panpulmonata</taxon>
        <taxon>Sacoglossa</taxon>
        <taxon>Placobranchoidea</taxon>
        <taxon>Plakobranchidae</taxon>
        <taxon>Elysia</taxon>
    </lineage>
</organism>
<evidence type="ECO:0000256" key="1">
    <source>
        <dbReference type="ARBA" id="ARBA00022441"/>
    </source>
</evidence>
<dbReference type="EMBL" id="BMAT01013781">
    <property type="protein sequence ID" value="GFS20204.1"/>
    <property type="molecule type" value="Genomic_DNA"/>
</dbReference>
<dbReference type="InterPro" id="IPR000210">
    <property type="entry name" value="BTB/POZ_dom"/>
</dbReference>
<dbReference type="Pfam" id="PF07707">
    <property type="entry name" value="BACK"/>
    <property type="match status" value="1"/>
</dbReference>
<feature type="compositionally biased region" description="Polar residues" evidence="3">
    <location>
        <begin position="396"/>
        <end position="411"/>
    </location>
</feature>
<dbReference type="PROSITE" id="PS50097">
    <property type="entry name" value="BTB"/>
    <property type="match status" value="1"/>
</dbReference>
<feature type="region of interest" description="Disordered" evidence="3">
    <location>
        <begin position="1183"/>
        <end position="1256"/>
    </location>
</feature>
<keyword evidence="1" id="KW-0880">Kelch repeat</keyword>
<feature type="compositionally biased region" description="Basic and acidic residues" evidence="3">
    <location>
        <begin position="423"/>
        <end position="434"/>
    </location>
</feature>
<feature type="region of interest" description="Disordered" evidence="3">
    <location>
        <begin position="249"/>
        <end position="269"/>
    </location>
</feature>
<evidence type="ECO:0000313" key="5">
    <source>
        <dbReference type="EMBL" id="GFS20204.1"/>
    </source>
</evidence>
<evidence type="ECO:0000256" key="2">
    <source>
        <dbReference type="ARBA" id="ARBA00022737"/>
    </source>
</evidence>
<feature type="compositionally biased region" description="Polar residues" evidence="3">
    <location>
        <begin position="310"/>
        <end position="324"/>
    </location>
</feature>
<feature type="region of interest" description="Disordered" evidence="3">
    <location>
        <begin position="728"/>
        <end position="777"/>
    </location>
</feature>
<feature type="region of interest" description="Disordered" evidence="3">
    <location>
        <begin position="1115"/>
        <end position="1152"/>
    </location>
</feature>
<feature type="domain" description="BTB" evidence="4">
    <location>
        <begin position="843"/>
        <end position="907"/>
    </location>
</feature>
<feature type="compositionally biased region" description="Polar residues" evidence="3">
    <location>
        <begin position="1231"/>
        <end position="1246"/>
    </location>
</feature>
<accession>A0AAV4JBM2</accession>
<keyword evidence="2" id="KW-0677">Repeat</keyword>
<dbReference type="Gene3D" id="3.30.710.10">
    <property type="entry name" value="Potassium Channel Kv1.1, Chain A"/>
    <property type="match status" value="1"/>
</dbReference>